<reference evidence="2" key="3">
    <citation type="submission" date="2010-09" db="EMBL/GenBank/DDBJ databases">
        <title>Annotation of Gaeumannomyces graminis var. tritici R3-111a-1.</title>
        <authorList>
            <consortium name="The Broad Institute Genome Sequencing Platform"/>
            <person name="Ma L.-J."/>
            <person name="Dead R."/>
            <person name="Young S.K."/>
            <person name="Zeng Q."/>
            <person name="Gargeya S."/>
            <person name="Fitzgerald M."/>
            <person name="Haas B."/>
            <person name="Abouelleil A."/>
            <person name="Alvarado L."/>
            <person name="Arachchi H.M."/>
            <person name="Berlin A."/>
            <person name="Brown A."/>
            <person name="Chapman S.B."/>
            <person name="Chen Z."/>
            <person name="Dunbar C."/>
            <person name="Freedman E."/>
            <person name="Gearin G."/>
            <person name="Gellesch M."/>
            <person name="Goldberg J."/>
            <person name="Griggs A."/>
            <person name="Gujja S."/>
            <person name="Heiman D."/>
            <person name="Howarth C."/>
            <person name="Larson L."/>
            <person name="Lui A."/>
            <person name="MacDonald P.J.P."/>
            <person name="Mehta T."/>
            <person name="Montmayeur A."/>
            <person name="Murphy C."/>
            <person name="Neiman D."/>
            <person name="Pearson M."/>
            <person name="Priest M."/>
            <person name="Roberts A."/>
            <person name="Saif S."/>
            <person name="Shea T."/>
            <person name="Shenoy N."/>
            <person name="Sisk P."/>
            <person name="Stolte C."/>
            <person name="Sykes S."/>
            <person name="Yandava C."/>
            <person name="Wortman J."/>
            <person name="Nusbaum C."/>
            <person name="Birren B."/>
        </authorList>
    </citation>
    <scope>NUCLEOTIDE SEQUENCE</scope>
    <source>
        <strain evidence="2">R3-111a-1</strain>
    </source>
</reference>
<gene>
    <name evidence="3" type="primary">20353997</name>
    <name evidence="2" type="ORF">GGTG_13539</name>
</gene>
<reference evidence="3" key="5">
    <citation type="submission" date="2018-04" db="UniProtKB">
        <authorList>
            <consortium name="EnsemblFungi"/>
        </authorList>
    </citation>
    <scope>IDENTIFICATION</scope>
    <source>
        <strain evidence="3">R3-111a-1</strain>
    </source>
</reference>
<evidence type="ECO:0000313" key="3">
    <source>
        <dbReference type="EnsemblFungi" id="EJT68875"/>
    </source>
</evidence>
<evidence type="ECO:0000256" key="1">
    <source>
        <dbReference type="SAM" id="MobiDB-lite"/>
    </source>
</evidence>
<dbReference type="EnsemblFungi" id="EJT68875">
    <property type="protein sequence ID" value="EJT68875"/>
    <property type="gene ID" value="GGTG_13539"/>
</dbReference>
<feature type="region of interest" description="Disordered" evidence="1">
    <location>
        <begin position="143"/>
        <end position="193"/>
    </location>
</feature>
<feature type="region of interest" description="Disordered" evidence="1">
    <location>
        <begin position="1"/>
        <end position="59"/>
    </location>
</feature>
<proteinExistence type="predicted"/>
<evidence type="ECO:0000313" key="2">
    <source>
        <dbReference type="EMBL" id="EJT68875.1"/>
    </source>
</evidence>
<organism evidence="2">
    <name type="scientific">Gaeumannomyces tritici (strain R3-111a-1)</name>
    <name type="common">Wheat and barley take-all root rot fungus</name>
    <name type="synonym">Gaeumannomyces graminis var. tritici</name>
    <dbReference type="NCBI Taxonomy" id="644352"/>
    <lineage>
        <taxon>Eukaryota</taxon>
        <taxon>Fungi</taxon>
        <taxon>Dikarya</taxon>
        <taxon>Ascomycota</taxon>
        <taxon>Pezizomycotina</taxon>
        <taxon>Sordariomycetes</taxon>
        <taxon>Sordariomycetidae</taxon>
        <taxon>Magnaporthales</taxon>
        <taxon>Magnaporthaceae</taxon>
        <taxon>Gaeumannomyces</taxon>
    </lineage>
</organism>
<keyword evidence="4" id="KW-1185">Reference proteome</keyword>
<reference evidence="3" key="4">
    <citation type="journal article" date="2015" name="G3 (Bethesda)">
        <title>Genome sequences of three phytopathogenic species of the Magnaporthaceae family of fungi.</title>
        <authorList>
            <person name="Okagaki L.H."/>
            <person name="Nunes C.C."/>
            <person name="Sailsbery J."/>
            <person name="Clay B."/>
            <person name="Brown D."/>
            <person name="John T."/>
            <person name="Oh Y."/>
            <person name="Young N."/>
            <person name="Fitzgerald M."/>
            <person name="Haas B.J."/>
            <person name="Zeng Q."/>
            <person name="Young S."/>
            <person name="Adiconis X."/>
            <person name="Fan L."/>
            <person name="Levin J.Z."/>
            <person name="Mitchell T.K."/>
            <person name="Okubara P.A."/>
            <person name="Farman M.L."/>
            <person name="Kohn L.M."/>
            <person name="Birren B."/>
            <person name="Ma L.-J."/>
            <person name="Dean R.A."/>
        </authorList>
    </citation>
    <scope>NUCLEOTIDE SEQUENCE</scope>
    <source>
        <strain evidence="3">R3-111a-1</strain>
    </source>
</reference>
<reference evidence="2" key="2">
    <citation type="submission" date="2010-07" db="EMBL/GenBank/DDBJ databases">
        <authorList>
            <consortium name="The Broad Institute Genome Sequencing Platform"/>
            <consortium name="Broad Institute Genome Sequencing Center for Infectious Disease"/>
            <person name="Ma L.-J."/>
            <person name="Dead R."/>
            <person name="Young S."/>
            <person name="Zeng Q."/>
            <person name="Koehrsen M."/>
            <person name="Alvarado L."/>
            <person name="Berlin A."/>
            <person name="Chapman S.B."/>
            <person name="Chen Z."/>
            <person name="Freedman E."/>
            <person name="Gellesch M."/>
            <person name="Goldberg J."/>
            <person name="Griggs A."/>
            <person name="Gujja S."/>
            <person name="Heilman E.R."/>
            <person name="Heiman D."/>
            <person name="Hepburn T."/>
            <person name="Howarth C."/>
            <person name="Jen D."/>
            <person name="Larson L."/>
            <person name="Mehta T."/>
            <person name="Neiman D."/>
            <person name="Pearson M."/>
            <person name="Roberts A."/>
            <person name="Saif S."/>
            <person name="Shea T."/>
            <person name="Shenoy N."/>
            <person name="Sisk P."/>
            <person name="Stolte C."/>
            <person name="Sykes S."/>
            <person name="Walk T."/>
            <person name="White J."/>
            <person name="Yandava C."/>
            <person name="Haas B."/>
            <person name="Nusbaum C."/>
            <person name="Birren B."/>
        </authorList>
    </citation>
    <scope>NUCLEOTIDE SEQUENCE</scope>
    <source>
        <strain evidence="2">R3-111a-1</strain>
    </source>
</reference>
<evidence type="ECO:0000313" key="4">
    <source>
        <dbReference type="Proteomes" id="UP000006039"/>
    </source>
</evidence>
<dbReference type="GeneID" id="20353997"/>
<dbReference type="AlphaFoldDB" id="J3PJ57"/>
<name>J3PJ57_GAET3</name>
<dbReference type="EMBL" id="GL385410">
    <property type="protein sequence ID" value="EJT68875.1"/>
    <property type="molecule type" value="Genomic_DNA"/>
</dbReference>
<dbReference type="HOGENOM" id="CLU_1408850_0_0_1"/>
<sequence length="193" mass="20551">MAAGQLNQALDAHLPERASTASAKEPSHCMAPTMRRPVPFDPRKHKLLEDRGMGSGPPSVSWPYEARLTLAQSDSSPSTVLAAAAAPAAAQLVLRRTHVRAGVLGVIYDQSARCFSPLPKYEDADIDTRPPPAKLALDDDEILPDADATGIASVGNAPSEWQSPEPPAMETSPTCEPFDSNETQSKNKGWRGG</sequence>
<dbReference type="VEuPathDB" id="FungiDB:GGTG_13539"/>
<protein>
    <submittedName>
        <fullName evidence="2 3">Uncharacterized protein</fullName>
    </submittedName>
</protein>
<dbReference type="Proteomes" id="UP000006039">
    <property type="component" value="Unassembled WGS sequence"/>
</dbReference>
<accession>J3PJ57</accession>
<reference evidence="4" key="1">
    <citation type="submission" date="2010-07" db="EMBL/GenBank/DDBJ databases">
        <title>The genome sequence of Gaeumannomyces graminis var. tritici strain R3-111a-1.</title>
        <authorList>
            <consortium name="The Broad Institute Genome Sequencing Platform"/>
            <person name="Ma L.-J."/>
            <person name="Dead R."/>
            <person name="Young S."/>
            <person name="Zeng Q."/>
            <person name="Koehrsen M."/>
            <person name="Alvarado L."/>
            <person name="Berlin A."/>
            <person name="Chapman S.B."/>
            <person name="Chen Z."/>
            <person name="Freedman E."/>
            <person name="Gellesch M."/>
            <person name="Goldberg J."/>
            <person name="Griggs A."/>
            <person name="Gujja S."/>
            <person name="Heilman E.R."/>
            <person name="Heiman D."/>
            <person name="Hepburn T."/>
            <person name="Howarth C."/>
            <person name="Jen D."/>
            <person name="Larson L."/>
            <person name="Mehta T."/>
            <person name="Neiman D."/>
            <person name="Pearson M."/>
            <person name="Roberts A."/>
            <person name="Saif S."/>
            <person name="Shea T."/>
            <person name="Shenoy N."/>
            <person name="Sisk P."/>
            <person name="Stolte C."/>
            <person name="Sykes S."/>
            <person name="Walk T."/>
            <person name="White J."/>
            <person name="Yandava C."/>
            <person name="Haas B."/>
            <person name="Nusbaum C."/>
            <person name="Birren B."/>
        </authorList>
    </citation>
    <scope>NUCLEOTIDE SEQUENCE [LARGE SCALE GENOMIC DNA]</scope>
    <source>
        <strain evidence="4">R3-111a-1</strain>
    </source>
</reference>
<dbReference type="RefSeq" id="XP_009229714.1">
    <property type="nucleotide sequence ID" value="XM_009231450.1"/>
</dbReference>